<dbReference type="InterPro" id="IPR003660">
    <property type="entry name" value="HAMP_dom"/>
</dbReference>
<dbReference type="PROSITE" id="PS50192">
    <property type="entry name" value="T_SNARE"/>
    <property type="match status" value="1"/>
</dbReference>
<dbReference type="Pfam" id="PF00672">
    <property type="entry name" value="HAMP"/>
    <property type="match status" value="1"/>
</dbReference>
<comment type="similarity">
    <text evidence="4">Belongs to the methyl-accepting chemotaxis (MCP) protein family.</text>
</comment>
<dbReference type="InterPro" id="IPR000727">
    <property type="entry name" value="T_SNARE_dom"/>
</dbReference>
<evidence type="ECO:0000259" key="8">
    <source>
        <dbReference type="PROSITE" id="PS50192"/>
    </source>
</evidence>
<keyword evidence="3 5" id="KW-0807">Transducer</keyword>
<evidence type="ECO:0000313" key="11">
    <source>
        <dbReference type="Proteomes" id="UP000182983"/>
    </source>
</evidence>
<feature type="domain" description="T-SNARE coiled-coil homology" evidence="8">
    <location>
        <begin position="584"/>
        <end position="646"/>
    </location>
</feature>
<reference evidence="11" key="1">
    <citation type="submission" date="2016-10" db="EMBL/GenBank/DDBJ databases">
        <authorList>
            <person name="Varghese N."/>
            <person name="Submissions S."/>
        </authorList>
    </citation>
    <scope>NUCLEOTIDE SEQUENCE [LARGE SCALE GENOMIC DNA]</scope>
    <source>
        <strain evidence="11">DSM 13234</strain>
    </source>
</reference>
<feature type="transmembrane region" description="Helical" evidence="6">
    <location>
        <begin position="316"/>
        <end position="337"/>
    </location>
</feature>
<gene>
    <name evidence="10" type="ORF">SAMN04244559_01549</name>
</gene>
<dbReference type="EMBL" id="FNWO01000005">
    <property type="protein sequence ID" value="SEH34176.1"/>
    <property type="molecule type" value="Genomic_DNA"/>
</dbReference>
<accession>A0A1H6HFG3</accession>
<evidence type="ECO:0000313" key="10">
    <source>
        <dbReference type="EMBL" id="SEH34176.1"/>
    </source>
</evidence>
<dbReference type="AlphaFoldDB" id="A0A1H6HFG3"/>
<dbReference type="Pfam" id="PF00015">
    <property type="entry name" value="MCPsignal"/>
    <property type="match status" value="1"/>
</dbReference>
<dbReference type="PROSITE" id="PS50111">
    <property type="entry name" value="CHEMOTAXIS_TRANSDUC_2"/>
    <property type="match status" value="1"/>
</dbReference>
<keyword evidence="2" id="KW-0997">Cell inner membrane</keyword>
<keyword evidence="6" id="KW-0812">Transmembrane</keyword>
<evidence type="ECO:0000256" key="1">
    <source>
        <dbReference type="ARBA" id="ARBA00004429"/>
    </source>
</evidence>
<feature type="domain" description="HAMP" evidence="9">
    <location>
        <begin position="339"/>
        <end position="392"/>
    </location>
</feature>
<sequence>MSIKGFVSACLTAISAFLIIMAVLLFIDNWRDLRSSDDAADLVNLLHATTQVSEALAPERGATSVALDGDEATRKTLSDSRARVDKAFDRITQIADTSSSADYRDAIAKLKAIRTDLAAWRTKADAEMGGDRQKTEAFRKEFFTAMFGMLNTVGRINARIERRLSSLDAEVAYPAALATATWTLRDQAGRLSTMHISAITSGKPFTPENLREIDTTLGRIRQLWDRLREQADGDDSPAILRNGIAKVEDGFFTPFKPLRERVAKAGMSDGVYDLDQVEWRRLSGPMLQSIMLMRDAAIEEASRVAAENHAHAGRNLLLIGLLLAAATATLVAAIIGINRRVVLPLARLTGIIDEFASGSRSFTVPYTDRNDETGRMAKAIEILRDKALEADDRAKAEAAAARARDERRLRVETVTNGFVESIDTVVGGVSTAIDGLRTATETLSATSATTTEQSSVVAAAADNASANVQTVAAAAEELSNSIQEISRRVSETASAMSGAVNEAESTSATVRGLAEAARRIGDVVSLITDIAAQTNLLALNATIEAARAGDAGKGFAVVAGEVKTLANQTARATDDIQAQVAAIQAETDRAVTAIVGISSTIATVNQYTISIASAVEEQGAATQEIARNVQQAAQGTAEVSNSIARVLEAERATVNAAGQLSTLADRLNGESSRLRSNVGEFVAEVKRG</sequence>
<name>A0A1H6HFG3_MAGFU</name>
<dbReference type="PRINTS" id="PR00260">
    <property type="entry name" value="CHEMTRNSDUCR"/>
</dbReference>
<evidence type="ECO:0000259" key="9">
    <source>
        <dbReference type="PROSITE" id="PS50885"/>
    </source>
</evidence>
<comment type="subcellular location">
    <subcellularLocation>
        <location evidence="1">Cell inner membrane</location>
        <topology evidence="1">Multi-pass membrane protein</topology>
    </subcellularLocation>
</comment>
<protein>
    <submittedName>
        <fullName evidence="10">Methyl-accepting chemotaxis protein</fullName>
    </submittedName>
</protein>
<dbReference type="Gene3D" id="6.10.340.10">
    <property type="match status" value="1"/>
</dbReference>
<dbReference type="SMART" id="SM00283">
    <property type="entry name" value="MA"/>
    <property type="match status" value="1"/>
</dbReference>
<keyword evidence="6" id="KW-0472">Membrane</keyword>
<dbReference type="RefSeq" id="WP_074767184.1">
    <property type="nucleotide sequence ID" value="NZ_FNWO01000005.1"/>
</dbReference>
<keyword evidence="2" id="KW-1003">Cell membrane</keyword>
<dbReference type="GO" id="GO:0006935">
    <property type="term" value="P:chemotaxis"/>
    <property type="evidence" value="ECO:0007669"/>
    <property type="project" value="InterPro"/>
</dbReference>
<dbReference type="GO" id="GO:0005886">
    <property type="term" value="C:plasma membrane"/>
    <property type="evidence" value="ECO:0007669"/>
    <property type="project" value="UniProtKB-SubCell"/>
</dbReference>
<feature type="transmembrane region" description="Helical" evidence="6">
    <location>
        <begin position="6"/>
        <end position="27"/>
    </location>
</feature>
<evidence type="ECO:0000259" key="7">
    <source>
        <dbReference type="PROSITE" id="PS50111"/>
    </source>
</evidence>
<dbReference type="InterPro" id="IPR004089">
    <property type="entry name" value="MCPsignal_dom"/>
</dbReference>
<organism evidence="10 11">
    <name type="scientific">Magnetospirillum fulvum</name>
    <name type="common">Rhodospirillum fulvum</name>
    <dbReference type="NCBI Taxonomy" id="1082"/>
    <lineage>
        <taxon>Bacteria</taxon>
        <taxon>Pseudomonadati</taxon>
        <taxon>Pseudomonadota</taxon>
        <taxon>Alphaproteobacteria</taxon>
        <taxon>Rhodospirillales</taxon>
        <taxon>Rhodospirillaceae</taxon>
        <taxon>Magnetospirillum</taxon>
    </lineage>
</organism>
<dbReference type="SUPFAM" id="SSF58104">
    <property type="entry name" value="Methyl-accepting chemotaxis protein (MCP) signaling domain"/>
    <property type="match status" value="1"/>
</dbReference>
<keyword evidence="6" id="KW-1133">Transmembrane helix</keyword>
<dbReference type="Proteomes" id="UP000182983">
    <property type="component" value="Unassembled WGS sequence"/>
</dbReference>
<dbReference type="PANTHER" id="PTHR32089:SF112">
    <property type="entry name" value="LYSOZYME-LIKE PROTEIN-RELATED"/>
    <property type="match status" value="1"/>
</dbReference>
<dbReference type="PROSITE" id="PS50885">
    <property type="entry name" value="HAMP"/>
    <property type="match status" value="1"/>
</dbReference>
<evidence type="ECO:0000256" key="6">
    <source>
        <dbReference type="SAM" id="Phobius"/>
    </source>
</evidence>
<dbReference type="InterPro" id="IPR004090">
    <property type="entry name" value="Chemotax_Me-accpt_rcpt"/>
</dbReference>
<dbReference type="SMART" id="SM00304">
    <property type="entry name" value="HAMP"/>
    <property type="match status" value="1"/>
</dbReference>
<dbReference type="GO" id="GO:0007165">
    <property type="term" value="P:signal transduction"/>
    <property type="evidence" value="ECO:0007669"/>
    <property type="project" value="UniProtKB-KW"/>
</dbReference>
<keyword evidence="11" id="KW-1185">Reference proteome</keyword>
<evidence type="ECO:0000256" key="5">
    <source>
        <dbReference type="PROSITE-ProRule" id="PRU00284"/>
    </source>
</evidence>
<dbReference type="OrthoDB" id="3289104at2"/>
<feature type="domain" description="Methyl-accepting transducer" evidence="7">
    <location>
        <begin position="425"/>
        <end position="658"/>
    </location>
</feature>
<evidence type="ECO:0000256" key="4">
    <source>
        <dbReference type="ARBA" id="ARBA00029447"/>
    </source>
</evidence>
<evidence type="ECO:0000256" key="2">
    <source>
        <dbReference type="ARBA" id="ARBA00022519"/>
    </source>
</evidence>
<evidence type="ECO:0000256" key="3">
    <source>
        <dbReference type="ARBA" id="ARBA00023224"/>
    </source>
</evidence>
<dbReference type="GO" id="GO:0004888">
    <property type="term" value="F:transmembrane signaling receptor activity"/>
    <property type="evidence" value="ECO:0007669"/>
    <property type="project" value="InterPro"/>
</dbReference>
<dbReference type="PANTHER" id="PTHR32089">
    <property type="entry name" value="METHYL-ACCEPTING CHEMOTAXIS PROTEIN MCPB"/>
    <property type="match status" value="1"/>
</dbReference>
<dbReference type="Gene3D" id="1.10.287.950">
    <property type="entry name" value="Methyl-accepting chemotaxis protein"/>
    <property type="match status" value="1"/>
</dbReference>
<proteinExistence type="inferred from homology"/>